<reference evidence="2 3" key="1">
    <citation type="submission" date="2023-11" db="EMBL/GenBank/DDBJ databases">
        <title>Paucibacter sp. nov., isolated from fresh soil in Korea.</title>
        <authorList>
            <person name="Le N.T.T."/>
        </authorList>
    </citation>
    <scope>NUCLEOTIDE SEQUENCE [LARGE SCALE GENOMIC DNA]</scope>
    <source>
        <strain evidence="2 3">R3-3</strain>
    </source>
</reference>
<evidence type="ECO:0000256" key="1">
    <source>
        <dbReference type="SAM" id="SignalP"/>
    </source>
</evidence>
<dbReference type="Gene3D" id="2.120.10.30">
    <property type="entry name" value="TolB, C-terminal domain"/>
    <property type="match status" value="3"/>
</dbReference>
<keyword evidence="3" id="KW-1185">Reference proteome</keyword>
<proteinExistence type="predicted"/>
<dbReference type="Pfam" id="PF07676">
    <property type="entry name" value="PD40"/>
    <property type="match status" value="8"/>
</dbReference>
<dbReference type="Proteomes" id="UP001285263">
    <property type="component" value="Unassembled WGS sequence"/>
</dbReference>
<organism evidence="2 3">
    <name type="scientific">Roseateles agri</name>
    <dbReference type="NCBI Taxonomy" id="3098619"/>
    <lineage>
        <taxon>Bacteria</taxon>
        <taxon>Pseudomonadati</taxon>
        <taxon>Pseudomonadota</taxon>
        <taxon>Betaproteobacteria</taxon>
        <taxon>Burkholderiales</taxon>
        <taxon>Sphaerotilaceae</taxon>
        <taxon>Roseateles</taxon>
    </lineage>
</organism>
<evidence type="ECO:0000313" key="3">
    <source>
        <dbReference type="Proteomes" id="UP001285263"/>
    </source>
</evidence>
<comment type="caution">
    <text evidence="2">The sequence shown here is derived from an EMBL/GenBank/DDBJ whole genome shotgun (WGS) entry which is preliminary data.</text>
</comment>
<dbReference type="InterPro" id="IPR006311">
    <property type="entry name" value="TAT_signal"/>
</dbReference>
<accession>A0ABU5DS37</accession>
<dbReference type="RefSeq" id="WP_320427107.1">
    <property type="nucleotide sequence ID" value="NZ_JAXCLA010000014.1"/>
</dbReference>
<sequence>MDRRRFITIAAAGGAALATTLKPLAALAAEPVAKAKGPLLLNRIGPSASQIFIANADGTNERKLIDSGTLDFNASFSADGQWIVFTSERDGLGNANIYRARADGTQAERLVDSPNVDDAGVLSPDGSKLAFVSTRDGLKTNIWLKDLKTGALKNLTGVAGVQGDPMLPDGFFRPSWSPDGQWIAFSSDRNTEWKGHHNGAGWEHTQELSVYVIRADGSGFRQVATRKDYCLGSPKWSLDGKRIVFYETKSEYTYWVLRPDLLPQIDSQIVSVDVATGERIEHTSGPGFKISPQFVGAEEIAYRRKGGAGEGLYSTAPGKAPVKIPGLRTPSWSPDGKQVIYEKFTWRGWKQNQPLFSWDADREYRYSDVWPAFSKDGWMVLTAKGDDSSVDIMRADGSERKRVFNVSKDGGLDMGLVKRGLAGAFFPVWSPDGEWIVFGLGSWFTERGKGGAKLMRVKRDGTGAEALTDDSVFNAGFPSYSADGRQIVFRSWFGEGHDYDKMGLRILDLETRKIRDLTHGYDNLPIWSPDGSRIMFTRGEKIPNSIWSNFDIWTIKPDGTDLQRLTTHPASDGHAVWTPDGKQILFNSARNGYRDEAPHYDMTFQPYGQLWVMNADGSGQRQITDSLWEDSTPQYVPR</sequence>
<name>A0ABU5DS37_9BURK</name>
<dbReference type="SUPFAM" id="SSF82171">
    <property type="entry name" value="DPP6 N-terminal domain-like"/>
    <property type="match status" value="1"/>
</dbReference>
<dbReference type="PROSITE" id="PS51318">
    <property type="entry name" value="TAT"/>
    <property type="match status" value="1"/>
</dbReference>
<keyword evidence="1" id="KW-0732">Signal</keyword>
<dbReference type="InterPro" id="IPR011659">
    <property type="entry name" value="WD40"/>
</dbReference>
<feature type="signal peptide" evidence="1">
    <location>
        <begin position="1"/>
        <end position="28"/>
    </location>
</feature>
<feature type="chain" id="PRO_5046472486" description="Translocation protein TolB" evidence="1">
    <location>
        <begin position="29"/>
        <end position="638"/>
    </location>
</feature>
<evidence type="ECO:0008006" key="4">
    <source>
        <dbReference type="Google" id="ProtNLM"/>
    </source>
</evidence>
<dbReference type="EMBL" id="JAXCLA010000014">
    <property type="protein sequence ID" value="MDY0749140.1"/>
    <property type="molecule type" value="Genomic_DNA"/>
</dbReference>
<dbReference type="PANTHER" id="PTHR32161">
    <property type="entry name" value="DPP6 N-TERMINAL DOMAIN-LIKE PROTEIN"/>
    <property type="match status" value="1"/>
</dbReference>
<gene>
    <name evidence="2" type="ORF">SNE35_31880</name>
</gene>
<dbReference type="InterPro" id="IPR011042">
    <property type="entry name" value="6-blade_b-propeller_TolB-like"/>
</dbReference>
<protein>
    <recommendedName>
        <fullName evidence="4">Translocation protein TolB</fullName>
    </recommendedName>
</protein>
<evidence type="ECO:0000313" key="2">
    <source>
        <dbReference type="EMBL" id="MDY0749140.1"/>
    </source>
</evidence>
<dbReference type="PANTHER" id="PTHR32161:SF8">
    <property type="entry name" value="DPP6 N-TERMINAL DOMAIN-LIKE PROTEIN"/>
    <property type="match status" value="1"/>
</dbReference>